<dbReference type="SUPFAM" id="SSF53098">
    <property type="entry name" value="Ribonuclease H-like"/>
    <property type="match status" value="1"/>
</dbReference>
<protein>
    <submittedName>
        <fullName evidence="2">RNA-binding transcriptional accessory protein</fullName>
    </submittedName>
</protein>
<dbReference type="SUPFAM" id="SSF50249">
    <property type="entry name" value="Nucleic acid-binding proteins"/>
    <property type="match status" value="1"/>
</dbReference>
<dbReference type="InterPro" id="IPR044146">
    <property type="entry name" value="S1_Tex"/>
</dbReference>
<dbReference type="Pfam" id="PF16921">
    <property type="entry name" value="Tex_YqgF"/>
    <property type="match status" value="1"/>
</dbReference>
<dbReference type="Gene3D" id="1.10.10.650">
    <property type="entry name" value="RuvA domain 2-like"/>
    <property type="match status" value="1"/>
</dbReference>
<keyword evidence="3" id="KW-1185">Reference proteome</keyword>
<reference evidence="2 3" key="1">
    <citation type="submission" date="2019-08" db="EMBL/GenBank/DDBJ databases">
        <title>Genome of Vicingus serpentipes NCIMB 15042.</title>
        <authorList>
            <person name="Bowman J.P."/>
        </authorList>
    </citation>
    <scope>NUCLEOTIDE SEQUENCE [LARGE SCALE GENOMIC DNA]</scope>
    <source>
        <strain evidence="2 3">NCIMB 15042</strain>
    </source>
</reference>
<comment type="caution">
    <text evidence="2">The sequence shown here is derived from an EMBL/GenBank/DDBJ whole genome shotgun (WGS) entry which is preliminary data.</text>
</comment>
<dbReference type="SMART" id="SM00316">
    <property type="entry name" value="S1"/>
    <property type="match status" value="1"/>
</dbReference>
<dbReference type="PANTHER" id="PTHR10724:SF10">
    <property type="entry name" value="S1 RNA-BINDING DOMAIN-CONTAINING PROTEIN 1"/>
    <property type="match status" value="1"/>
</dbReference>
<name>A0A5C6RXT1_9FLAO</name>
<dbReference type="Gene3D" id="1.10.3500.10">
    <property type="entry name" value="Tex N-terminal region-like"/>
    <property type="match status" value="1"/>
</dbReference>
<dbReference type="InterPro" id="IPR023319">
    <property type="entry name" value="Tex-like_HTH_dom_sf"/>
</dbReference>
<dbReference type="Pfam" id="PF17674">
    <property type="entry name" value="HHH_9"/>
    <property type="match status" value="1"/>
</dbReference>
<dbReference type="SMART" id="SM00732">
    <property type="entry name" value="YqgFc"/>
    <property type="match status" value="1"/>
</dbReference>
<dbReference type="FunFam" id="3.30.420.140:FF:000001">
    <property type="entry name" value="RNA-binding transcriptional accessory protein"/>
    <property type="match status" value="1"/>
</dbReference>
<evidence type="ECO:0000313" key="2">
    <source>
        <dbReference type="EMBL" id="TXB67178.1"/>
    </source>
</evidence>
<feature type="domain" description="S1 motif" evidence="1">
    <location>
        <begin position="632"/>
        <end position="701"/>
    </location>
</feature>
<dbReference type="InterPro" id="IPR012340">
    <property type="entry name" value="NA-bd_OB-fold"/>
</dbReference>
<dbReference type="GO" id="GO:0006412">
    <property type="term" value="P:translation"/>
    <property type="evidence" value="ECO:0007669"/>
    <property type="project" value="TreeGrafter"/>
</dbReference>
<dbReference type="Pfam" id="PF09371">
    <property type="entry name" value="Tex_N"/>
    <property type="match status" value="1"/>
</dbReference>
<organism evidence="2 3">
    <name type="scientific">Vicingus serpentipes</name>
    <dbReference type="NCBI Taxonomy" id="1926625"/>
    <lineage>
        <taxon>Bacteria</taxon>
        <taxon>Pseudomonadati</taxon>
        <taxon>Bacteroidota</taxon>
        <taxon>Flavobacteriia</taxon>
        <taxon>Flavobacteriales</taxon>
        <taxon>Vicingaceae</taxon>
        <taxon>Vicingus</taxon>
    </lineage>
</organism>
<dbReference type="InterPro" id="IPR023323">
    <property type="entry name" value="Tex-like_dom_sf"/>
</dbReference>
<dbReference type="InterPro" id="IPR055179">
    <property type="entry name" value="Tex-like_central_region"/>
</dbReference>
<dbReference type="Pfam" id="PF12836">
    <property type="entry name" value="HHH_3"/>
    <property type="match status" value="1"/>
</dbReference>
<dbReference type="Pfam" id="PF22706">
    <property type="entry name" value="Tex_central_region"/>
    <property type="match status" value="1"/>
</dbReference>
<dbReference type="Gene3D" id="1.10.150.310">
    <property type="entry name" value="Tex RuvX-like domain-like"/>
    <property type="match status" value="1"/>
</dbReference>
<dbReference type="RefSeq" id="WP_147098485.1">
    <property type="nucleotide sequence ID" value="NZ_VOOS01000001.1"/>
</dbReference>
<dbReference type="Pfam" id="PF00575">
    <property type="entry name" value="S1"/>
    <property type="match status" value="1"/>
</dbReference>
<dbReference type="InterPro" id="IPR010994">
    <property type="entry name" value="RuvA_2-like"/>
</dbReference>
<dbReference type="FunFam" id="1.10.10.650:FF:000001">
    <property type="entry name" value="S1 RNA-binding domain 1"/>
    <property type="match status" value="1"/>
</dbReference>
<evidence type="ECO:0000259" key="1">
    <source>
        <dbReference type="PROSITE" id="PS50126"/>
    </source>
</evidence>
<dbReference type="Proteomes" id="UP000321721">
    <property type="component" value="Unassembled WGS sequence"/>
</dbReference>
<dbReference type="PROSITE" id="PS50126">
    <property type="entry name" value="S1"/>
    <property type="match status" value="1"/>
</dbReference>
<dbReference type="GO" id="GO:0006139">
    <property type="term" value="P:nucleobase-containing compound metabolic process"/>
    <property type="evidence" value="ECO:0007669"/>
    <property type="project" value="InterPro"/>
</dbReference>
<dbReference type="Gene3D" id="2.40.50.140">
    <property type="entry name" value="Nucleic acid-binding proteins"/>
    <property type="match status" value="1"/>
</dbReference>
<dbReference type="Gene3D" id="3.30.420.140">
    <property type="entry name" value="YqgF/RNase H-like domain"/>
    <property type="match status" value="1"/>
</dbReference>
<gene>
    <name evidence="2" type="ORF">FRY74_03055</name>
</gene>
<dbReference type="GO" id="GO:0003729">
    <property type="term" value="F:mRNA binding"/>
    <property type="evidence" value="ECO:0007669"/>
    <property type="project" value="UniProtKB-ARBA"/>
</dbReference>
<dbReference type="InterPro" id="IPR041692">
    <property type="entry name" value="HHH_9"/>
</dbReference>
<dbReference type="CDD" id="cd05685">
    <property type="entry name" value="S1_Tex"/>
    <property type="match status" value="1"/>
</dbReference>
<dbReference type="FunFam" id="1.10.150.310:FF:000002">
    <property type="entry name" value="Putative transcription modulator/accessory protein"/>
    <property type="match status" value="1"/>
</dbReference>
<dbReference type="EMBL" id="VOOS01000001">
    <property type="protein sequence ID" value="TXB67178.1"/>
    <property type="molecule type" value="Genomic_DNA"/>
</dbReference>
<dbReference type="AlphaFoldDB" id="A0A5C6RXT1"/>
<dbReference type="InterPro" id="IPR006641">
    <property type="entry name" value="YqgF/RNaseH-like_dom"/>
</dbReference>
<evidence type="ECO:0000313" key="3">
    <source>
        <dbReference type="Proteomes" id="UP000321721"/>
    </source>
</evidence>
<sequence>MLSSLISKNINITEKDVKAVITLLEGGATVPFIARYRKDMTGGMEDINVFEVQKQLAKFKELEKRKTHICSVIDEQGKLTSELKAKIDDCWDEKVLEDIYLPYKPKRQTKAEVARQNGLEGLAGIIIKQEQQHLGNVINRFIKGNIKTEEEALEGAKDIIAEWISERQNTRDRIRRTFFYDGELFSKLKKGKEREAEKYELYFDFSQKATQAPSHRVLAILRGTEEGFLTSGIKVEKDKILEMMNQYFVKGNGEASDIVAQAVKEAYQRLLKPTIENELLKEIKLKADQEAIKVFAKNIRQLLMVPPLGDKNILAIDPGFKTGCKVVCIDKQGNLKHNETIFPHPPQNKFTAAVSKIGSLVNAYKIEAIAIGNGTAGRETENLIKKVHFDKPVEVFMVNENGASIYSASPIGREEFPDYDVTVRGSVSIGRRLMDPLAELVKIDPKSVGVGQYQHDVDQNLLKTELDYVVESCVNQVGVNVNTASKYLLQYVAGVGPVLAQNIINYRTENGPFTSREEIKKVPRMGAKVFEQCAGFLRVKGDNVLDNTSVHPEQYKTVAAIAKSFNKKIEDLIEDETLVNTQLDEKLVAQVGKLSLQDILKELAKPGFDPRKKIKKFNFDESLKSISDVKEGMILPGLVTNLTNFGAFVDIGIKENGLVHISHITDRFISSPMEELDLNDFVRVKVIAVDIAKKRIGLSIKDAKS</sequence>
<dbReference type="InterPro" id="IPR037027">
    <property type="entry name" value="YqgF/RNaseH-like_dom_sf"/>
</dbReference>
<dbReference type="InterPro" id="IPR018974">
    <property type="entry name" value="Tex-like_N"/>
</dbReference>
<dbReference type="GO" id="GO:0005737">
    <property type="term" value="C:cytoplasm"/>
    <property type="evidence" value="ECO:0007669"/>
    <property type="project" value="UniProtKB-ARBA"/>
</dbReference>
<dbReference type="InterPro" id="IPR050437">
    <property type="entry name" value="Ribos_protein_bS1-like"/>
</dbReference>
<dbReference type="SUPFAM" id="SSF47781">
    <property type="entry name" value="RuvA domain 2-like"/>
    <property type="match status" value="2"/>
</dbReference>
<dbReference type="InterPro" id="IPR012337">
    <property type="entry name" value="RNaseH-like_sf"/>
</dbReference>
<dbReference type="PANTHER" id="PTHR10724">
    <property type="entry name" value="30S RIBOSOMAL PROTEIN S1"/>
    <property type="match status" value="1"/>
</dbReference>
<dbReference type="GO" id="GO:0003735">
    <property type="term" value="F:structural constituent of ribosome"/>
    <property type="evidence" value="ECO:0007669"/>
    <property type="project" value="TreeGrafter"/>
</dbReference>
<proteinExistence type="predicted"/>
<dbReference type="OrthoDB" id="9804714at2"/>
<dbReference type="InterPro" id="IPR003029">
    <property type="entry name" value="S1_domain"/>
</dbReference>
<accession>A0A5C6RXT1</accession>
<dbReference type="InterPro" id="IPR032639">
    <property type="entry name" value="Tex_YqgF"/>
</dbReference>
<dbReference type="FunFam" id="2.40.50.140:FF:000051">
    <property type="entry name" value="RNA-binding transcriptional accessory protein"/>
    <property type="match status" value="1"/>
</dbReference>
<dbReference type="SUPFAM" id="SSF158832">
    <property type="entry name" value="Tex N-terminal region-like"/>
    <property type="match status" value="1"/>
</dbReference>